<accession>A0ACB0LUD4</accession>
<comment type="caution">
    <text evidence="1">The sequence shown here is derived from an EMBL/GenBank/DDBJ whole genome shotgun (WGS) entry which is preliminary data.</text>
</comment>
<keyword evidence="2" id="KW-1185">Reference proteome</keyword>
<organism evidence="1 2">
    <name type="scientific">Trifolium pratense</name>
    <name type="common">Red clover</name>
    <dbReference type="NCBI Taxonomy" id="57577"/>
    <lineage>
        <taxon>Eukaryota</taxon>
        <taxon>Viridiplantae</taxon>
        <taxon>Streptophyta</taxon>
        <taxon>Embryophyta</taxon>
        <taxon>Tracheophyta</taxon>
        <taxon>Spermatophyta</taxon>
        <taxon>Magnoliopsida</taxon>
        <taxon>eudicotyledons</taxon>
        <taxon>Gunneridae</taxon>
        <taxon>Pentapetalae</taxon>
        <taxon>rosids</taxon>
        <taxon>fabids</taxon>
        <taxon>Fabales</taxon>
        <taxon>Fabaceae</taxon>
        <taxon>Papilionoideae</taxon>
        <taxon>50 kb inversion clade</taxon>
        <taxon>NPAAA clade</taxon>
        <taxon>Hologalegina</taxon>
        <taxon>IRL clade</taxon>
        <taxon>Trifolieae</taxon>
        <taxon>Trifolium</taxon>
    </lineage>
</organism>
<protein>
    <submittedName>
        <fullName evidence="1">Uncharacterized protein</fullName>
    </submittedName>
</protein>
<dbReference type="Proteomes" id="UP001177021">
    <property type="component" value="Unassembled WGS sequence"/>
</dbReference>
<dbReference type="EMBL" id="CASHSV030000615">
    <property type="protein sequence ID" value="CAJ2671973.1"/>
    <property type="molecule type" value="Genomic_DNA"/>
</dbReference>
<proteinExistence type="predicted"/>
<gene>
    <name evidence="1" type="ORF">MILVUS5_LOCUS35692</name>
</gene>
<evidence type="ECO:0000313" key="1">
    <source>
        <dbReference type="EMBL" id="CAJ2671973.1"/>
    </source>
</evidence>
<evidence type="ECO:0000313" key="2">
    <source>
        <dbReference type="Proteomes" id="UP001177021"/>
    </source>
</evidence>
<reference evidence="1" key="1">
    <citation type="submission" date="2023-10" db="EMBL/GenBank/DDBJ databases">
        <authorList>
            <person name="Rodriguez Cubillos JULIANA M."/>
            <person name="De Vega J."/>
        </authorList>
    </citation>
    <scope>NUCLEOTIDE SEQUENCE</scope>
</reference>
<name>A0ACB0LUD4_TRIPR</name>
<sequence>MSDYDKYQMKTMRKAGIPTSGIYGFFATQAGGYENLGYSRREMYNEQFKHRGRKSSDAEDAIDFIKDMCIRDDMMYWRHAVNEDGTLRHLFWCDGISRMDYSVFGDVLAFDATYRKIRYNNLFGFMPVFAILTSATRPQSHCFFSYCKKHA</sequence>